<comment type="caution">
    <text evidence="2">The sequence shown here is derived from an EMBL/GenBank/DDBJ whole genome shotgun (WGS) entry which is preliminary data.</text>
</comment>
<feature type="transmembrane region" description="Helical" evidence="1">
    <location>
        <begin position="7"/>
        <end position="26"/>
    </location>
</feature>
<evidence type="ECO:0008006" key="4">
    <source>
        <dbReference type="Google" id="ProtNLM"/>
    </source>
</evidence>
<keyword evidence="3" id="KW-1185">Reference proteome</keyword>
<dbReference type="EMBL" id="MCOG01000158">
    <property type="protein sequence ID" value="ORY33935.1"/>
    <property type="molecule type" value="Genomic_DNA"/>
</dbReference>
<organism evidence="2 3">
    <name type="scientific">Neocallimastix californiae</name>
    <dbReference type="NCBI Taxonomy" id="1754190"/>
    <lineage>
        <taxon>Eukaryota</taxon>
        <taxon>Fungi</taxon>
        <taxon>Fungi incertae sedis</taxon>
        <taxon>Chytridiomycota</taxon>
        <taxon>Chytridiomycota incertae sedis</taxon>
        <taxon>Neocallimastigomycetes</taxon>
        <taxon>Neocallimastigales</taxon>
        <taxon>Neocallimastigaceae</taxon>
        <taxon>Neocallimastix</taxon>
    </lineage>
</organism>
<accession>A0A1Y2BIK7</accession>
<evidence type="ECO:0000313" key="2">
    <source>
        <dbReference type="EMBL" id="ORY33935.1"/>
    </source>
</evidence>
<protein>
    <recommendedName>
        <fullName evidence="4">Glycosyl transferase 64 domain-containing protein</fullName>
    </recommendedName>
</protein>
<dbReference type="AlphaFoldDB" id="A0A1Y2BIK7"/>
<reference evidence="2 3" key="1">
    <citation type="submission" date="2016-08" db="EMBL/GenBank/DDBJ databases">
        <title>A Parts List for Fungal Cellulosomes Revealed by Comparative Genomics.</title>
        <authorList>
            <consortium name="DOE Joint Genome Institute"/>
            <person name="Haitjema C.H."/>
            <person name="Gilmore S.P."/>
            <person name="Henske J.K."/>
            <person name="Solomon K.V."/>
            <person name="De Groot R."/>
            <person name="Kuo A."/>
            <person name="Mondo S.J."/>
            <person name="Salamov A.A."/>
            <person name="Labutti K."/>
            <person name="Zhao Z."/>
            <person name="Chiniquy J."/>
            <person name="Barry K."/>
            <person name="Brewer H.M."/>
            <person name="Purvine S.O."/>
            <person name="Wright A.T."/>
            <person name="Boxma B."/>
            <person name="Van Alen T."/>
            <person name="Hackstein J.H."/>
            <person name="Baker S.E."/>
            <person name="Grigoriev I.V."/>
            <person name="O'Malley M.A."/>
        </authorList>
    </citation>
    <scope>NUCLEOTIDE SEQUENCE [LARGE SCALE GENOMIC DNA]</scope>
    <source>
        <strain evidence="2 3">G1</strain>
    </source>
</reference>
<keyword evidence="1" id="KW-0812">Transmembrane</keyword>
<dbReference type="Proteomes" id="UP000193920">
    <property type="component" value="Unassembled WGS sequence"/>
</dbReference>
<keyword evidence="1" id="KW-1133">Transmembrane helix</keyword>
<gene>
    <name evidence="2" type="ORF">LY90DRAFT_705057</name>
</gene>
<proteinExistence type="predicted"/>
<dbReference type="OrthoDB" id="414863at2759"/>
<evidence type="ECO:0000313" key="3">
    <source>
        <dbReference type="Proteomes" id="UP000193920"/>
    </source>
</evidence>
<sequence>MNINNKLSFITILIFTIFFVKFNYSLSEKNLSNQKLSLQCKKRCSIQNGKLKKFCKKCISFGISYDNKIFKNNKISENEIKFLENRKIHTNNELDDKIYVSFTSWTKRIQNCKHTIDLMMKQTLLPSKIILNLSEEEFPNKENELPEELVQEVKRNELFEIFWIKENTTVFKKIIPTMNRFPNDLVLSIDDDIEYPNFYIEEMYKTYLKYNKLFPIVGFSNRMKSKLYLHSGPFTLTSKRFYSNYLDDIYNNLILTTLSDVKWQSDMVYSYALLVTGNRYKRCFSIDGNTLYKQSKLNTINAYSNYKDSNYPSRLKKNIKMLDNYVKEKYNKSYMKILY</sequence>
<evidence type="ECO:0000256" key="1">
    <source>
        <dbReference type="SAM" id="Phobius"/>
    </source>
</evidence>
<name>A0A1Y2BIK7_9FUNG</name>
<keyword evidence="1" id="KW-0472">Membrane</keyword>